<dbReference type="InterPro" id="IPR015422">
    <property type="entry name" value="PyrdxlP-dep_Trfase_small"/>
</dbReference>
<dbReference type="AlphaFoldDB" id="A0A939KRQ6"/>
<dbReference type="InterPro" id="IPR010970">
    <property type="entry name" value="Cys_dSase_SufS"/>
</dbReference>
<evidence type="ECO:0000256" key="2">
    <source>
        <dbReference type="ARBA" id="ARBA00002824"/>
    </source>
</evidence>
<evidence type="ECO:0000313" key="13">
    <source>
        <dbReference type="Proteomes" id="UP000664073"/>
    </source>
</evidence>
<evidence type="ECO:0000256" key="3">
    <source>
        <dbReference type="ARBA" id="ARBA00003120"/>
    </source>
</evidence>
<dbReference type="InterPro" id="IPR015424">
    <property type="entry name" value="PyrdxlP-dep_Trfase"/>
</dbReference>
<dbReference type="RefSeq" id="WP_207846685.1">
    <property type="nucleotide sequence ID" value="NZ_JAFVMH010000006.1"/>
</dbReference>
<dbReference type="InterPro" id="IPR000192">
    <property type="entry name" value="Aminotrans_V_dom"/>
</dbReference>
<dbReference type="PANTHER" id="PTHR43586">
    <property type="entry name" value="CYSTEINE DESULFURASE"/>
    <property type="match status" value="1"/>
</dbReference>
<sequence>MTTTPPHTGGFDLAAIRAQFPILSETVHGRPLVFLDSAASAQKPEAVISAMAETMRHQYANIHRGLHWMSERTTEAYENARDLIAGFLNAPSRNEIIFTRNSTEAINLVAHSFGSMLKPGQAVLISEMEHHANLIPWQMLRDRAGIELRVAPITDAGDIDLPALEALLADGKVALVAITHMSNVLGTITPARQIADMAHAAGALVLFDGSQAVVHHRTDVQALGADFYTFTGHKLYGPTGIGVLWARQALLEDMPPFLGGGDMISTVTFEKATWAHVPHKFEAGTPAIVEAIGLGAAVSWVDAIGFEAIAAHEQALTTHALARLAEVPGLVVTGNPACRGGVVSFTMADVHPHDIATLLDRNGIAVRAGHHCAEPLMRRLGLSATARASFGIYTSKDEIDTLADTLVRIRDFFV</sequence>
<evidence type="ECO:0000313" key="12">
    <source>
        <dbReference type="EMBL" id="MBO1325871.1"/>
    </source>
</evidence>
<comment type="function">
    <text evidence="2">Catalyzes the removal of elemental sulfur and selenium atoms from L-cysteine, L-cystine, L-selenocysteine, and L-selenocystine to produce L-alanine.</text>
</comment>
<dbReference type="PANTHER" id="PTHR43586:SF8">
    <property type="entry name" value="CYSTEINE DESULFURASE 1, CHLOROPLASTIC"/>
    <property type="match status" value="1"/>
</dbReference>
<name>A0A939KRQ6_9PROT</name>
<evidence type="ECO:0000256" key="9">
    <source>
        <dbReference type="ARBA" id="ARBA00022898"/>
    </source>
</evidence>
<keyword evidence="13" id="KW-1185">Reference proteome</keyword>
<evidence type="ECO:0000256" key="6">
    <source>
        <dbReference type="ARBA" id="ARBA00013558"/>
    </source>
</evidence>
<dbReference type="EMBL" id="JAFVMH010000006">
    <property type="protein sequence ID" value="MBO1325871.1"/>
    <property type="molecule type" value="Genomic_DNA"/>
</dbReference>
<proteinExistence type="inferred from homology"/>
<evidence type="ECO:0000256" key="7">
    <source>
        <dbReference type="ARBA" id="ARBA00021850"/>
    </source>
</evidence>
<dbReference type="PIRSF" id="PIRSF005572">
    <property type="entry name" value="NifS"/>
    <property type="match status" value="1"/>
</dbReference>
<dbReference type="GO" id="GO:0031071">
    <property type="term" value="F:cysteine desulfurase activity"/>
    <property type="evidence" value="ECO:0007669"/>
    <property type="project" value="UniProtKB-EC"/>
</dbReference>
<evidence type="ECO:0000256" key="4">
    <source>
        <dbReference type="ARBA" id="ARBA00010447"/>
    </source>
</evidence>
<comment type="catalytic activity">
    <reaction evidence="10">
        <text>(sulfur carrier)-H + L-cysteine = (sulfur carrier)-SH + L-alanine</text>
        <dbReference type="Rhea" id="RHEA:43892"/>
        <dbReference type="Rhea" id="RHEA-COMP:14737"/>
        <dbReference type="Rhea" id="RHEA-COMP:14739"/>
        <dbReference type="ChEBI" id="CHEBI:29917"/>
        <dbReference type="ChEBI" id="CHEBI:35235"/>
        <dbReference type="ChEBI" id="CHEBI:57972"/>
        <dbReference type="ChEBI" id="CHEBI:64428"/>
        <dbReference type="EC" id="2.8.1.7"/>
    </reaction>
</comment>
<evidence type="ECO:0000256" key="10">
    <source>
        <dbReference type="ARBA" id="ARBA00050776"/>
    </source>
</evidence>
<evidence type="ECO:0000256" key="5">
    <source>
        <dbReference type="ARBA" id="ARBA00012239"/>
    </source>
</evidence>
<comment type="cofactor">
    <cofactor evidence="1">
        <name>pyridoxal 5'-phosphate</name>
        <dbReference type="ChEBI" id="CHEBI:597326"/>
    </cofactor>
</comment>
<dbReference type="InterPro" id="IPR015421">
    <property type="entry name" value="PyrdxlP-dep_Trfase_major"/>
</dbReference>
<keyword evidence="8" id="KW-0808">Transferase</keyword>
<dbReference type="SUPFAM" id="SSF53383">
    <property type="entry name" value="PLP-dependent transferases"/>
    <property type="match status" value="1"/>
</dbReference>
<dbReference type="GO" id="GO:0030170">
    <property type="term" value="F:pyridoxal phosphate binding"/>
    <property type="evidence" value="ECO:0007669"/>
    <property type="project" value="InterPro"/>
</dbReference>
<dbReference type="InterPro" id="IPR016454">
    <property type="entry name" value="Cysteine_dSase"/>
</dbReference>
<dbReference type="NCBIfam" id="TIGR01979">
    <property type="entry name" value="sufS"/>
    <property type="match status" value="1"/>
</dbReference>
<comment type="caution">
    <text evidence="12">The sequence shown here is derived from an EMBL/GenBank/DDBJ whole genome shotgun (WGS) entry which is preliminary data.</text>
</comment>
<dbReference type="GO" id="GO:0006534">
    <property type="term" value="P:cysteine metabolic process"/>
    <property type="evidence" value="ECO:0007669"/>
    <property type="project" value="InterPro"/>
</dbReference>
<dbReference type="Gene3D" id="3.90.1150.10">
    <property type="entry name" value="Aspartate Aminotransferase, domain 1"/>
    <property type="match status" value="1"/>
</dbReference>
<dbReference type="Gene3D" id="3.40.640.10">
    <property type="entry name" value="Type I PLP-dependent aspartate aminotransferase-like (Major domain)"/>
    <property type="match status" value="1"/>
</dbReference>
<gene>
    <name evidence="12" type="ORF">J2D77_11970</name>
</gene>
<feature type="domain" description="Aminotransferase class V" evidence="11">
    <location>
        <begin position="33"/>
        <end position="402"/>
    </location>
</feature>
<evidence type="ECO:0000256" key="8">
    <source>
        <dbReference type="ARBA" id="ARBA00022679"/>
    </source>
</evidence>
<comment type="function">
    <text evidence="3">Catalyzes the removal of elemental sulfur atoms from cysteine to produce alanine. Seems to participate in the biosynthesis of the nitrogenase metalloclusters by providing the inorganic sulfur required for the Fe-S core formation.</text>
</comment>
<keyword evidence="9" id="KW-0663">Pyridoxal phosphate</keyword>
<organism evidence="12 13">
    <name type="scientific">Acetobacter garciniae</name>
    <dbReference type="NCBI Taxonomy" id="2817435"/>
    <lineage>
        <taxon>Bacteria</taxon>
        <taxon>Pseudomonadati</taxon>
        <taxon>Pseudomonadota</taxon>
        <taxon>Alphaproteobacteria</taxon>
        <taxon>Acetobacterales</taxon>
        <taxon>Acetobacteraceae</taxon>
        <taxon>Acetobacter</taxon>
    </lineage>
</organism>
<dbReference type="Pfam" id="PF00266">
    <property type="entry name" value="Aminotran_5"/>
    <property type="match status" value="1"/>
</dbReference>
<evidence type="ECO:0000256" key="1">
    <source>
        <dbReference type="ARBA" id="ARBA00001933"/>
    </source>
</evidence>
<accession>A0A939KRQ6</accession>
<evidence type="ECO:0000259" key="11">
    <source>
        <dbReference type="Pfam" id="PF00266"/>
    </source>
</evidence>
<dbReference type="CDD" id="cd06453">
    <property type="entry name" value="SufS_like"/>
    <property type="match status" value="1"/>
</dbReference>
<protein>
    <recommendedName>
        <fullName evidence="6">Cysteine desulfurase</fullName>
        <ecNumber evidence="5">2.8.1.7</ecNumber>
    </recommendedName>
    <alternativeName>
        <fullName evidence="7">Probable cysteine desulfurase</fullName>
    </alternativeName>
</protein>
<comment type="similarity">
    <text evidence="4">Belongs to the class-V pyridoxal-phosphate-dependent aminotransferase family. Csd subfamily.</text>
</comment>
<dbReference type="EC" id="2.8.1.7" evidence="5"/>
<dbReference type="Proteomes" id="UP000664073">
    <property type="component" value="Unassembled WGS sequence"/>
</dbReference>
<reference evidence="12" key="1">
    <citation type="submission" date="2021-03" db="EMBL/GenBank/DDBJ databases">
        <title>The complete genome sequence of Acetobacter sp. TBRC 12339.</title>
        <authorList>
            <person name="Charoenyingcharoen P."/>
            <person name="Yukphan P."/>
        </authorList>
    </citation>
    <scope>NUCLEOTIDE SEQUENCE</scope>
    <source>
        <strain evidence="12">TBRC 12339</strain>
    </source>
</reference>